<keyword evidence="3" id="KW-1185">Reference proteome</keyword>
<evidence type="ECO:0000256" key="1">
    <source>
        <dbReference type="SAM" id="MobiDB-lite"/>
    </source>
</evidence>
<name>A0AAV6VC75_9ARAC</name>
<reference evidence="2 3" key="1">
    <citation type="journal article" date="2022" name="Nat. Ecol. Evol.">
        <title>A masculinizing supergene underlies an exaggerated male reproductive morph in a spider.</title>
        <authorList>
            <person name="Hendrickx F."/>
            <person name="De Corte Z."/>
            <person name="Sonet G."/>
            <person name="Van Belleghem S.M."/>
            <person name="Kostlbacher S."/>
            <person name="Vangestel C."/>
        </authorList>
    </citation>
    <scope>NUCLEOTIDE SEQUENCE [LARGE SCALE GENOMIC DNA]</scope>
    <source>
        <strain evidence="2">W744_W776</strain>
    </source>
</reference>
<accession>A0AAV6VC75</accession>
<evidence type="ECO:0000313" key="3">
    <source>
        <dbReference type="Proteomes" id="UP000827092"/>
    </source>
</evidence>
<comment type="caution">
    <text evidence="2">The sequence shown here is derived from an EMBL/GenBank/DDBJ whole genome shotgun (WGS) entry which is preliminary data.</text>
</comment>
<feature type="region of interest" description="Disordered" evidence="1">
    <location>
        <begin position="287"/>
        <end position="307"/>
    </location>
</feature>
<protein>
    <submittedName>
        <fullName evidence="2">Uncharacterized protein</fullName>
    </submittedName>
</protein>
<dbReference type="EMBL" id="JAFNEN010000109">
    <property type="protein sequence ID" value="KAG8194107.1"/>
    <property type="molecule type" value="Genomic_DNA"/>
</dbReference>
<dbReference type="AlphaFoldDB" id="A0AAV6VC75"/>
<dbReference type="Proteomes" id="UP000827092">
    <property type="component" value="Unassembled WGS sequence"/>
</dbReference>
<proteinExistence type="predicted"/>
<sequence length="307" mass="35426">MQDNISKFKISPRKGSVKMKELDTSEWRFIEDDNRHFDPLQSKTQSTQHKDMCFDVVDQSIEQEMRETIIDDIRSVVTDKSNGENTLACKPEESNRSPKINRKENEEILTNLKEFKMETNPYLVLCNRLDEEEGIKMPSVEDKLKLAEDRLRVSVNNFCETCEELLETTDSSDTESSKVGPLLKPEAVHESFRPKVLEPGLLPPQTLSVSEFNKKPKARTTQNTELPSTKVQTRKKGTLKQGFYLPSDTLLTQDKIIDKLTPEEAELLNSTSTKAFLKFLEDRKKEPPKVLQDIQKKLQDTQKYEKQ</sequence>
<feature type="region of interest" description="Disordered" evidence="1">
    <location>
        <begin position="211"/>
        <end position="233"/>
    </location>
</feature>
<gene>
    <name evidence="2" type="ORF">JTE90_003048</name>
</gene>
<evidence type="ECO:0000313" key="2">
    <source>
        <dbReference type="EMBL" id="KAG8194107.1"/>
    </source>
</evidence>
<feature type="compositionally biased region" description="Polar residues" evidence="1">
    <location>
        <begin position="219"/>
        <end position="231"/>
    </location>
</feature>
<organism evidence="2 3">
    <name type="scientific">Oedothorax gibbosus</name>
    <dbReference type="NCBI Taxonomy" id="931172"/>
    <lineage>
        <taxon>Eukaryota</taxon>
        <taxon>Metazoa</taxon>
        <taxon>Ecdysozoa</taxon>
        <taxon>Arthropoda</taxon>
        <taxon>Chelicerata</taxon>
        <taxon>Arachnida</taxon>
        <taxon>Araneae</taxon>
        <taxon>Araneomorphae</taxon>
        <taxon>Entelegynae</taxon>
        <taxon>Araneoidea</taxon>
        <taxon>Linyphiidae</taxon>
        <taxon>Erigoninae</taxon>
        <taxon>Oedothorax</taxon>
    </lineage>
</organism>